<evidence type="ECO:0008006" key="5">
    <source>
        <dbReference type="Google" id="ProtNLM"/>
    </source>
</evidence>
<comment type="caution">
    <text evidence="1">The sequence shown here is derived from an EMBL/GenBank/DDBJ whole genome shotgun (WGS) entry which is preliminary data.</text>
</comment>
<accession>A0A2N5GRA0</accession>
<sequence length="109" mass="12093">MKKSNGFFLAELLLSLSAWVLAASFLLPAAMKLAWQSSTLQQENAALQLLYEELQMLVTDGASPRDYEVSKNGTNFHVYPKMNATGTEVCVEFESHFSKKISKCAAVEQ</sequence>
<dbReference type="RefSeq" id="WP_101575632.1">
    <property type="nucleotide sequence ID" value="NZ_PGVA01000004.1"/>
</dbReference>
<dbReference type="Proteomes" id="UP000235114">
    <property type="component" value="Unassembled WGS sequence"/>
</dbReference>
<evidence type="ECO:0000313" key="2">
    <source>
        <dbReference type="EMBL" id="PLS00087.1"/>
    </source>
</evidence>
<evidence type="ECO:0000313" key="1">
    <source>
        <dbReference type="EMBL" id="PLR85968.1"/>
    </source>
</evidence>
<dbReference type="OrthoDB" id="9975626at2"/>
<gene>
    <name evidence="1" type="ORF">CU635_02730</name>
    <name evidence="2" type="ORF">CVD25_04440</name>
</gene>
<evidence type="ECO:0000313" key="4">
    <source>
        <dbReference type="Proteomes" id="UP000235114"/>
    </source>
</evidence>
<keyword evidence="4" id="KW-1185">Reference proteome</keyword>
<dbReference type="EMBL" id="PGVD01000013">
    <property type="protein sequence ID" value="PLS00087.1"/>
    <property type="molecule type" value="Genomic_DNA"/>
</dbReference>
<proteinExistence type="predicted"/>
<dbReference type="Proteomes" id="UP000234951">
    <property type="component" value="Unassembled WGS sequence"/>
</dbReference>
<protein>
    <recommendedName>
        <fullName evidence="5">Type II secretion system protein</fullName>
    </recommendedName>
</protein>
<name>A0A2N5GRA0_9BACI</name>
<reference evidence="2 4" key="2">
    <citation type="submission" date="2017-12" db="EMBL/GenBank/DDBJ databases">
        <title>Comparative Functional Genomics of Dry Heat Resistant strains isolated from the Viking Spacecraft.</title>
        <authorList>
            <person name="Seuylemezian A."/>
            <person name="Cooper K."/>
            <person name="Vaishampayan P."/>
        </authorList>
    </citation>
    <scope>NUCLEOTIDE SEQUENCE [LARGE SCALE GENOMIC DNA]</scope>
    <source>
        <strain evidence="2 4">ATCC 29669</strain>
    </source>
</reference>
<dbReference type="EMBL" id="PGVA01000004">
    <property type="protein sequence ID" value="PLR85968.1"/>
    <property type="molecule type" value="Genomic_DNA"/>
</dbReference>
<evidence type="ECO:0000313" key="3">
    <source>
        <dbReference type="Proteomes" id="UP000234951"/>
    </source>
</evidence>
<reference evidence="1 3" key="1">
    <citation type="submission" date="2017-11" db="EMBL/GenBank/DDBJ databases">
        <title>Comparitive Functional Genomics of Dry Heat Resistant strains isolated from the Viking Spacecraft.</title>
        <authorList>
            <person name="Seuylemezian A."/>
            <person name="Cooper K."/>
            <person name="Vaishampayan P."/>
        </authorList>
    </citation>
    <scope>NUCLEOTIDE SEQUENCE [LARGE SCALE GENOMIC DNA]</scope>
    <source>
        <strain evidence="1 3">M4.6</strain>
    </source>
</reference>
<dbReference type="AlphaFoldDB" id="A0A2N5GRA0"/>
<organism evidence="1 3">
    <name type="scientific">Bacillus canaveralius</name>
    <dbReference type="NCBI Taxonomy" id="1403243"/>
    <lineage>
        <taxon>Bacteria</taxon>
        <taxon>Bacillati</taxon>
        <taxon>Bacillota</taxon>
        <taxon>Bacilli</taxon>
        <taxon>Bacillales</taxon>
        <taxon>Bacillaceae</taxon>
        <taxon>Bacillus</taxon>
    </lineage>
</organism>